<keyword evidence="2" id="KW-1185">Reference proteome</keyword>
<dbReference type="Pfam" id="PF25015">
    <property type="entry name" value="RBD_AKAP-17A"/>
    <property type="match status" value="1"/>
</dbReference>
<evidence type="ECO:0000256" key="1">
    <source>
        <dbReference type="SAM" id="MobiDB-lite"/>
    </source>
</evidence>
<organism evidence="2 3">
    <name type="scientific">Agrilus planipennis</name>
    <name type="common">Emerald ash borer</name>
    <name type="synonym">Agrilus marcopoli</name>
    <dbReference type="NCBI Taxonomy" id="224129"/>
    <lineage>
        <taxon>Eukaryota</taxon>
        <taxon>Metazoa</taxon>
        <taxon>Ecdysozoa</taxon>
        <taxon>Arthropoda</taxon>
        <taxon>Hexapoda</taxon>
        <taxon>Insecta</taxon>
        <taxon>Pterygota</taxon>
        <taxon>Neoptera</taxon>
        <taxon>Endopterygota</taxon>
        <taxon>Coleoptera</taxon>
        <taxon>Polyphaga</taxon>
        <taxon>Elateriformia</taxon>
        <taxon>Buprestoidea</taxon>
        <taxon>Buprestidae</taxon>
        <taxon>Agrilinae</taxon>
        <taxon>Agrilus</taxon>
    </lineage>
</organism>
<dbReference type="KEGG" id="apln:108732298"/>
<dbReference type="OrthoDB" id="1918237at2759"/>
<feature type="compositionally biased region" description="Basic and acidic residues" evidence="1">
    <location>
        <begin position="715"/>
        <end position="741"/>
    </location>
</feature>
<evidence type="ECO:0000313" key="4">
    <source>
        <dbReference type="RefSeq" id="XP_018318506.1"/>
    </source>
</evidence>
<feature type="compositionally biased region" description="Polar residues" evidence="1">
    <location>
        <begin position="777"/>
        <end position="787"/>
    </location>
</feature>
<dbReference type="GeneID" id="108732298"/>
<dbReference type="AlphaFoldDB" id="A0A1W4WES8"/>
<evidence type="ECO:0000313" key="3">
    <source>
        <dbReference type="RefSeq" id="XP_018318505.1"/>
    </source>
</evidence>
<dbReference type="STRING" id="224129.A0A1W4WES8"/>
<name>A0A1W4WES8_AGRPL</name>
<dbReference type="PANTHER" id="PTHR12484">
    <property type="entry name" value="B-LYMPHOCYTE ANTIGEN-RELATED"/>
    <property type="match status" value="1"/>
</dbReference>
<feature type="region of interest" description="Disordered" evidence="1">
    <location>
        <begin position="528"/>
        <end position="547"/>
    </location>
</feature>
<sequence length="787" mass="93484">MNAFQSCRNTSDAVPLYLPQKLYLKPIARLNISLQLPRRTVGKTISNWEVMEKFRKLIEPEEFTVLKVTKTSLEFVRFEAEIDNKNKLQYVIDRLNNKMIKLKEFSELMHVRAAEAKSDFPSRHIWDAFFRESNDMNEMKPGERPDTVHISNLPSKWFVHPYLIDSGEVIPSEKIFYRVFEKFGRIRHIDIPICDPYRKNMKAHMTGMQVSSFDENEFFEGYVQFKDYIGFSKTMDAFRNMKLLRKDNDDCITVNIKVDFDKTKHLSDASIRRREIVRERLVAKMKEKELREEKERKNREEQTRLERQREEAEKVEKEKRRQERERKRKQKILAKLKINGADEITNKIAKEEKKLLKAQRKLEAIRLVEELFRRIKVKYEETKPSRQSRMEEGNSELNKYKSTFESEVRQQRDRLHKAIEGRVILKSILSGGPSLRSTSSESLSSDSSLKRKKEKGPTLQQPPVGIQTPEVPYPYPEWMRYQDGILPNPYAVGGYYPPTIRTPMHGYLPYQIRGRKILRDMAGPSRGFSVGGPFPRRSRGYNFRNRGAKQRKNLYQLAQEEEYVKYFQKFLHEHDDRYHRDYSRSKSRSRSYSRSPSRRRSRSFSRRTRSNSKRRSYSRSRRSGSRRSFSRRRRSSSASRRSPSYSRRSHSSTKRRSGSRKSRSSYRKRSPSYSRRSKSTSRKRSYSKRSRSKDSEKSRKSSVSRTPQTQRNRSKSNEVAHEEKQCSSKNKENELEEKRSCSVDSSKFISPRSMRKIRSRSKSWSMPREAENETRMRSWSQSPVNKD</sequence>
<evidence type="ECO:0000313" key="6">
    <source>
        <dbReference type="RefSeq" id="XP_025829725.1"/>
    </source>
</evidence>
<dbReference type="InterPro" id="IPR056852">
    <property type="entry name" value="AK17A/B"/>
</dbReference>
<feature type="compositionally biased region" description="Low complexity" evidence="1">
    <location>
        <begin position="433"/>
        <end position="447"/>
    </location>
</feature>
<gene>
    <name evidence="3 4 5 6" type="primary">LOC108732298</name>
</gene>
<feature type="region of interest" description="Disordered" evidence="1">
    <location>
        <begin position="578"/>
        <end position="787"/>
    </location>
</feature>
<feature type="compositionally biased region" description="Basic and acidic residues" evidence="1">
    <location>
        <begin position="288"/>
        <end position="325"/>
    </location>
</feature>
<dbReference type="RefSeq" id="XP_018318507.1">
    <property type="nucleotide sequence ID" value="XM_018463005.1"/>
</dbReference>
<feature type="compositionally biased region" description="Basic residues" evidence="1">
    <location>
        <begin position="647"/>
        <end position="691"/>
    </location>
</feature>
<reference evidence="3 4" key="1">
    <citation type="submission" date="2025-04" db="UniProtKB">
        <authorList>
            <consortium name="RefSeq"/>
        </authorList>
    </citation>
    <scope>IDENTIFICATION</scope>
    <source>
        <tissue evidence="3 4">Entire body</tissue>
    </source>
</reference>
<feature type="region of interest" description="Disordered" evidence="1">
    <location>
        <begin position="288"/>
        <end position="328"/>
    </location>
</feature>
<dbReference type="RefSeq" id="XP_018318506.1">
    <property type="nucleotide sequence ID" value="XM_018463004.1"/>
</dbReference>
<feature type="compositionally biased region" description="Basic residues" evidence="1">
    <location>
        <begin position="585"/>
        <end position="635"/>
    </location>
</feature>
<dbReference type="RefSeq" id="XP_018318505.1">
    <property type="nucleotide sequence ID" value="XM_018463003.1"/>
</dbReference>
<dbReference type="Proteomes" id="UP000192223">
    <property type="component" value="Unplaced"/>
</dbReference>
<accession>A0A1W4WES8</accession>
<feature type="compositionally biased region" description="Low complexity" evidence="1">
    <location>
        <begin position="636"/>
        <end position="646"/>
    </location>
</feature>
<protein>
    <submittedName>
        <fullName evidence="3 4">A-kinase anchor protein 17A isoform X1</fullName>
    </submittedName>
</protein>
<evidence type="ECO:0000313" key="5">
    <source>
        <dbReference type="RefSeq" id="XP_018318507.1"/>
    </source>
</evidence>
<proteinExistence type="predicted"/>
<dbReference type="CDD" id="cd12264">
    <property type="entry name" value="RRM_AKAP17A"/>
    <property type="match status" value="1"/>
</dbReference>
<feature type="region of interest" description="Disordered" evidence="1">
    <location>
        <begin position="433"/>
        <end position="467"/>
    </location>
</feature>
<dbReference type="PANTHER" id="PTHR12484:SF4">
    <property type="entry name" value="A-KINASE ANCHOR PROTEIN 17A"/>
    <property type="match status" value="1"/>
</dbReference>
<evidence type="ECO:0000313" key="2">
    <source>
        <dbReference type="Proteomes" id="UP000192223"/>
    </source>
</evidence>
<dbReference type="CTD" id="40699"/>
<dbReference type="RefSeq" id="XP_025829725.1">
    <property type="nucleotide sequence ID" value="XM_025973940.1"/>
</dbReference>